<proteinExistence type="predicted"/>
<dbReference type="InterPro" id="IPR041715">
    <property type="entry name" value="HisRS-like_core"/>
</dbReference>
<dbReference type="NCBIfam" id="NF008952">
    <property type="entry name" value="PRK12295.1-5"/>
    <property type="match status" value="1"/>
</dbReference>
<feature type="binding site" evidence="1">
    <location>
        <position position="110"/>
    </location>
    <ligand>
        <name>L-histidine</name>
        <dbReference type="ChEBI" id="CHEBI:57595"/>
    </ligand>
</feature>
<dbReference type="InterPro" id="IPR045864">
    <property type="entry name" value="aa-tRNA-synth_II/BPL/LPL"/>
</dbReference>
<accession>A0A316G4Y9</accession>
<dbReference type="PIRSF" id="PIRSF001549">
    <property type="entry name" value="His-tRNA_synth"/>
    <property type="match status" value="1"/>
</dbReference>
<organism evidence="3 4">
    <name type="scientific">Silicimonas algicola</name>
    <dbReference type="NCBI Taxonomy" id="1826607"/>
    <lineage>
        <taxon>Bacteria</taxon>
        <taxon>Pseudomonadati</taxon>
        <taxon>Pseudomonadota</taxon>
        <taxon>Alphaproteobacteria</taxon>
        <taxon>Rhodobacterales</taxon>
        <taxon>Paracoccaceae</taxon>
    </lineage>
</organism>
<dbReference type="InterPro" id="IPR004516">
    <property type="entry name" value="HisRS/HisZ"/>
</dbReference>
<dbReference type="KEGG" id="salo:EF888_18330"/>
<protein>
    <submittedName>
        <fullName evidence="3">ATP phosphoribosyltransferase regulatory subunit</fullName>
    </submittedName>
</protein>
<dbReference type="GO" id="GO:0006427">
    <property type="term" value="P:histidyl-tRNA aminoacylation"/>
    <property type="evidence" value="ECO:0007669"/>
    <property type="project" value="TreeGrafter"/>
</dbReference>
<dbReference type="PANTHER" id="PTHR43707:SF1">
    <property type="entry name" value="HISTIDINE--TRNA LIGASE, MITOCHONDRIAL-RELATED"/>
    <property type="match status" value="1"/>
</dbReference>
<name>A0A316G4Y9_9RHOB</name>
<dbReference type="OrthoDB" id="9797914at2"/>
<dbReference type="RefSeq" id="WP_109759435.1">
    <property type="nucleotide sequence ID" value="NZ_CP034588.1"/>
</dbReference>
<dbReference type="PANTHER" id="PTHR43707">
    <property type="entry name" value="HISTIDYL-TRNA SYNTHETASE"/>
    <property type="match status" value="1"/>
</dbReference>
<evidence type="ECO:0000259" key="2">
    <source>
        <dbReference type="Pfam" id="PF13393"/>
    </source>
</evidence>
<dbReference type="GO" id="GO:0005737">
    <property type="term" value="C:cytoplasm"/>
    <property type="evidence" value="ECO:0007669"/>
    <property type="project" value="InterPro"/>
</dbReference>
<feature type="binding site" evidence="1">
    <location>
        <position position="92"/>
    </location>
    <ligand>
        <name>L-histidine</name>
        <dbReference type="ChEBI" id="CHEBI:57595"/>
    </ligand>
</feature>
<feature type="domain" description="Class II Histidinyl-tRNA synthetase (HisRS)-like catalytic core" evidence="2">
    <location>
        <begin position="229"/>
        <end position="341"/>
    </location>
</feature>
<dbReference type="AlphaFoldDB" id="A0A316G4Y9"/>
<feature type="binding site" evidence="1">
    <location>
        <position position="106"/>
    </location>
    <ligand>
        <name>L-histidine</name>
        <dbReference type="ChEBI" id="CHEBI:57595"/>
    </ligand>
</feature>
<dbReference type="Proteomes" id="UP000245390">
    <property type="component" value="Unassembled WGS sequence"/>
</dbReference>
<comment type="caution">
    <text evidence="3">The sequence shown here is derived from an EMBL/GenBank/DDBJ whole genome shotgun (WGS) entry which is preliminary data.</text>
</comment>
<evidence type="ECO:0000313" key="4">
    <source>
        <dbReference type="Proteomes" id="UP000245390"/>
    </source>
</evidence>
<feature type="binding site" evidence="1">
    <location>
        <position position="294"/>
    </location>
    <ligand>
        <name>L-histidine</name>
        <dbReference type="ChEBI" id="CHEBI:57595"/>
    </ligand>
</feature>
<gene>
    <name evidence="3" type="ORF">C8D95_10553</name>
</gene>
<feature type="binding site" evidence="1">
    <location>
        <begin position="299"/>
        <end position="300"/>
    </location>
    <ligand>
        <name>L-histidine</name>
        <dbReference type="ChEBI" id="CHEBI:57595"/>
    </ligand>
</feature>
<evidence type="ECO:0000313" key="3">
    <source>
        <dbReference type="EMBL" id="PWK55991.1"/>
    </source>
</evidence>
<feature type="binding site" evidence="1">
    <location>
        <begin position="65"/>
        <end position="67"/>
    </location>
    <ligand>
        <name>L-histidine</name>
        <dbReference type="ChEBI" id="CHEBI:57595"/>
    </ligand>
</feature>
<dbReference type="Pfam" id="PF13393">
    <property type="entry name" value="tRNA-synt_His"/>
    <property type="match status" value="2"/>
</dbReference>
<keyword evidence="3" id="KW-0328">Glycosyltransferase</keyword>
<reference evidence="3 4" key="1">
    <citation type="submission" date="2018-05" db="EMBL/GenBank/DDBJ databases">
        <title>Genomic Encyclopedia of Type Strains, Phase IV (KMG-IV): sequencing the most valuable type-strain genomes for metagenomic binning, comparative biology and taxonomic classification.</title>
        <authorList>
            <person name="Goeker M."/>
        </authorList>
    </citation>
    <scope>NUCLEOTIDE SEQUENCE [LARGE SCALE GENOMIC DNA]</scope>
    <source>
        <strain evidence="3 4">DSM 103371</strain>
    </source>
</reference>
<feature type="domain" description="Class II Histidinyl-tRNA synthetase (HisRS)-like catalytic core" evidence="2">
    <location>
        <begin position="7"/>
        <end position="217"/>
    </location>
</feature>
<dbReference type="GO" id="GO:0016757">
    <property type="term" value="F:glycosyltransferase activity"/>
    <property type="evidence" value="ECO:0007669"/>
    <property type="project" value="UniProtKB-KW"/>
</dbReference>
<keyword evidence="3" id="KW-0808">Transferase</keyword>
<sequence>MSRKAAIKAEADRLRGTFEARGAEVFETDVLQPAGALLDLYGEDIRARAFVTHDPLRGEMMLRPDFTIPLVQRHMREGRGQGRYTYAGEVFRRQEDDPDRASEYFQVGFELFDGQGPAQTDAEVFATFAEILLPLGLKAAMGDIGLLRAAVEGLPTSAARKAALLHHLWRPRRFRSLLGRYAKPGEDRAILQSSDPLAGKVEVGLRTAEEILARLHHLRDDREVPPLPRDEIALVDALLAVRGKAHDAVSQLRDLAIDLPSIGAAVDRLTDRFDALEGRGVDLRRLDFEAAYGRTTLEYYDGFVFGFYAEGRPGLPPVASGGRYDALTRAIGGGDGVPAVGGVIRPGLLIDLGMAA</sequence>
<dbReference type="Gene3D" id="3.30.930.10">
    <property type="entry name" value="Bira Bifunctional Protein, Domain 2"/>
    <property type="match status" value="1"/>
</dbReference>
<dbReference type="GO" id="GO:0004821">
    <property type="term" value="F:histidine-tRNA ligase activity"/>
    <property type="evidence" value="ECO:0007669"/>
    <property type="project" value="TreeGrafter"/>
</dbReference>
<dbReference type="EMBL" id="QGGV01000005">
    <property type="protein sequence ID" value="PWK55991.1"/>
    <property type="molecule type" value="Genomic_DNA"/>
</dbReference>
<evidence type="ECO:0000256" key="1">
    <source>
        <dbReference type="PIRSR" id="PIRSR001549-1"/>
    </source>
</evidence>
<dbReference type="SUPFAM" id="SSF55681">
    <property type="entry name" value="Class II aaRS and biotin synthetases"/>
    <property type="match status" value="1"/>
</dbReference>
<keyword evidence="4" id="KW-1185">Reference proteome</keyword>